<accession>A0A498CRE0</accession>
<dbReference type="SMART" id="SM00382">
    <property type="entry name" value="AAA"/>
    <property type="match status" value="1"/>
</dbReference>
<dbReference type="GO" id="GO:0098796">
    <property type="term" value="C:membrane protein complex"/>
    <property type="evidence" value="ECO:0007669"/>
    <property type="project" value="UniProtKB-ARBA"/>
</dbReference>
<keyword evidence="6" id="KW-1185">Reference proteome</keyword>
<dbReference type="GO" id="GO:0005886">
    <property type="term" value="C:plasma membrane"/>
    <property type="evidence" value="ECO:0007669"/>
    <property type="project" value="TreeGrafter"/>
</dbReference>
<dbReference type="AlphaFoldDB" id="A0A498CRE0"/>
<dbReference type="FunFam" id="3.40.50.300:FF:000032">
    <property type="entry name" value="Export ABC transporter ATP-binding protein"/>
    <property type="match status" value="1"/>
</dbReference>
<dbReference type="GO" id="GO:0022857">
    <property type="term" value="F:transmembrane transporter activity"/>
    <property type="evidence" value="ECO:0007669"/>
    <property type="project" value="TreeGrafter"/>
</dbReference>
<evidence type="ECO:0000313" key="5">
    <source>
        <dbReference type="EMBL" id="RLL14855.1"/>
    </source>
</evidence>
<evidence type="ECO:0000313" key="6">
    <source>
        <dbReference type="Proteomes" id="UP000276301"/>
    </source>
</evidence>
<dbReference type="InterPro" id="IPR017911">
    <property type="entry name" value="MacB-like_ATP-bd"/>
</dbReference>
<dbReference type="Proteomes" id="UP000276301">
    <property type="component" value="Unassembled WGS sequence"/>
</dbReference>
<dbReference type="GO" id="GO:0016887">
    <property type="term" value="F:ATP hydrolysis activity"/>
    <property type="evidence" value="ECO:0007669"/>
    <property type="project" value="InterPro"/>
</dbReference>
<dbReference type="PANTHER" id="PTHR24220:SF86">
    <property type="entry name" value="ABC TRANSPORTER ABCH.1"/>
    <property type="match status" value="1"/>
</dbReference>
<protein>
    <submittedName>
        <fullName evidence="5">ABC transporter ATP-binding protein</fullName>
    </submittedName>
</protein>
<evidence type="ECO:0000256" key="1">
    <source>
        <dbReference type="ARBA" id="ARBA00022448"/>
    </source>
</evidence>
<dbReference type="SUPFAM" id="SSF52540">
    <property type="entry name" value="P-loop containing nucleoside triphosphate hydrolases"/>
    <property type="match status" value="1"/>
</dbReference>
<keyword evidence="2" id="KW-0547">Nucleotide-binding</keyword>
<dbReference type="InterPro" id="IPR003593">
    <property type="entry name" value="AAA+_ATPase"/>
</dbReference>
<proteinExistence type="predicted"/>
<dbReference type="InterPro" id="IPR015854">
    <property type="entry name" value="ABC_transpr_LolD-like"/>
</dbReference>
<sequence length="239" mass="26127">MPDGSLIIDMQGIYKRFYIGQPNELEILKGIDLQVGRGEFVSIVGASGSGKSTLMNIIGALDRPTEGSYTLDGVPMRDVPDNMLSEIRNCKIGFVFQTFNLIPRTSALRNVELPMLYSGMGASARSRRAKELLDIVGMADRMKHQPSELSGGQKQRVAIARAMANDPAIILADEPTGALDTQTGHMVMDLFHRLHREEGKTIVLITHNPELAAETERIVTISDGRIIRAEKGGMPRAAV</sequence>
<dbReference type="InterPro" id="IPR027417">
    <property type="entry name" value="P-loop_NTPase"/>
</dbReference>
<dbReference type="InterPro" id="IPR003439">
    <property type="entry name" value="ABC_transporter-like_ATP-bd"/>
</dbReference>
<evidence type="ECO:0000259" key="4">
    <source>
        <dbReference type="PROSITE" id="PS50893"/>
    </source>
</evidence>
<dbReference type="PROSITE" id="PS00211">
    <property type="entry name" value="ABC_TRANSPORTER_1"/>
    <property type="match status" value="1"/>
</dbReference>
<gene>
    <name evidence="5" type="ORF">D4A47_00150</name>
</gene>
<dbReference type="CDD" id="cd03255">
    <property type="entry name" value="ABC_MJ0796_LolCDE_FtsE"/>
    <property type="match status" value="1"/>
</dbReference>
<dbReference type="Gene3D" id="3.40.50.300">
    <property type="entry name" value="P-loop containing nucleotide triphosphate hydrolases"/>
    <property type="match status" value="1"/>
</dbReference>
<name>A0A498CRE0_9FIRM</name>
<dbReference type="Pfam" id="PF00005">
    <property type="entry name" value="ABC_tran"/>
    <property type="match status" value="1"/>
</dbReference>
<dbReference type="InterPro" id="IPR017871">
    <property type="entry name" value="ABC_transporter-like_CS"/>
</dbReference>
<reference evidence="5 6" key="1">
    <citation type="submission" date="2018-10" db="EMBL/GenBank/DDBJ databases">
        <title>Anaerotruncus faecis sp. nov., isolated from human feces.</title>
        <authorList>
            <person name="Wang Y.-J."/>
        </authorList>
    </citation>
    <scope>NUCLEOTIDE SEQUENCE [LARGE SCALE GENOMIC DNA]</scope>
    <source>
        <strain evidence="5 6">22A2-44</strain>
    </source>
</reference>
<dbReference type="GO" id="GO:0005524">
    <property type="term" value="F:ATP binding"/>
    <property type="evidence" value="ECO:0007669"/>
    <property type="project" value="UniProtKB-KW"/>
</dbReference>
<dbReference type="EMBL" id="RCHT01000001">
    <property type="protein sequence ID" value="RLL14855.1"/>
    <property type="molecule type" value="Genomic_DNA"/>
</dbReference>
<comment type="caution">
    <text evidence="5">The sequence shown here is derived from an EMBL/GenBank/DDBJ whole genome shotgun (WGS) entry which is preliminary data.</text>
</comment>
<evidence type="ECO:0000256" key="2">
    <source>
        <dbReference type="ARBA" id="ARBA00022741"/>
    </source>
</evidence>
<dbReference type="PANTHER" id="PTHR24220">
    <property type="entry name" value="IMPORT ATP-BINDING PROTEIN"/>
    <property type="match status" value="1"/>
</dbReference>
<evidence type="ECO:0000256" key="3">
    <source>
        <dbReference type="ARBA" id="ARBA00022840"/>
    </source>
</evidence>
<dbReference type="PROSITE" id="PS50893">
    <property type="entry name" value="ABC_TRANSPORTER_2"/>
    <property type="match status" value="1"/>
</dbReference>
<keyword evidence="3 5" id="KW-0067">ATP-binding</keyword>
<feature type="domain" description="ABC transporter" evidence="4">
    <location>
        <begin position="8"/>
        <end position="239"/>
    </location>
</feature>
<keyword evidence="1" id="KW-0813">Transport</keyword>
<organism evidence="5 6">
    <name type="scientific">Anaerotruncus massiliensis</name>
    <name type="common">ex Liu et al. 2021</name>
    <dbReference type="NCBI Taxonomy" id="2321404"/>
    <lineage>
        <taxon>Bacteria</taxon>
        <taxon>Bacillati</taxon>
        <taxon>Bacillota</taxon>
        <taxon>Clostridia</taxon>
        <taxon>Eubacteriales</taxon>
        <taxon>Oscillospiraceae</taxon>
        <taxon>Anaerotruncus</taxon>
    </lineage>
</organism>